<evidence type="ECO:0000256" key="7">
    <source>
        <dbReference type="ARBA" id="ARBA00022793"/>
    </source>
</evidence>
<dbReference type="PROSITE" id="PS00907">
    <property type="entry name" value="UROD_2"/>
    <property type="match status" value="1"/>
</dbReference>
<protein>
    <recommendedName>
        <fullName evidence="6 11">Uroporphyrinogen decarboxylase</fullName>
        <ecNumber evidence="6 11">4.1.1.37</ecNumber>
    </recommendedName>
</protein>
<dbReference type="Proteomes" id="UP001530293">
    <property type="component" value="Unassembled WGS sequence"/>
</dbReference>
<evidence type="ECO:0000256" key="5">
    <source>
        <dbReference type="ARBA" id="ARBA00011738"/>
    </source>
</evidence>
<comment type="caution">
    <text evidence="17">The sequence shown here is derived from an EMBL/GenBank/DDBJ whole genome shotgun (WGS) entry which is preliminary data.</text>
</comment>
<dbReference type="PANTHER" id="PTHR21091">
    <property type="entry name" value="METHYLTETRAHYDROFOLATE:HOMOCYSTEINE METHYLTRANSFERASE RELATED"/>
    <property type="match status" value="1"/>
</dbReference>
<comment type="subunit">
    <text evidence="5">Homodimer.</text>
</comment>
<keyword evidence="14" id="KW-0732">Signal</keyword>
<dbReference type="PANTHER" id="PTHR21091:SF169">
    <property type="entry name" value="UROPORPHYRINOGEN DECARBOXYLASE"/>
    <property type="match status" value="1"/>
</dbReference>
<evidence type="ECO:0000313" key="17">
    <source>
        <dbReference type="EMBL" id="KAL3759393.1"/>
    </source>
</evidence>
<comment type="similarity">
    <text evidence="4 12">Belongs to the uroporphyrinogen decarboxylase family.</text>
</comment>
<dbReference type="FunFam" id="3.20.20.210:FF:000006">
    <property type="entry name" value="Uroporphyrinogen decarboxylase"/>
    <property type="match status" value="1"/>
</dbReference>
<dbReference type="Gene3D" id="3.20.20.210">
    <property type="match status" value="1"/>
</dbReference>
<evidence type="ECO:0000256" key="13">
    <source>
        <dbReference type="SAM" id="MobiDB-lite"/>
    </source>
</evidence>
<dbReference type="EC" id="4.1.1.37" evidence="6 11"/>
<feature type="chain" id="PRO_5044814402" description="Uroporphyrinogen decarboxylase" evidence="14">
    <location>
        <begin position="22"/>
        <end position="396"/>
    </location>
</feature>
<dbReference type="GO" id="GO:0004853">
    <property type="term" value="F:uroporphyrinogen decarboxylase activity"/>
    <property type="evidence" value="ECO:0007669"/>
    <property type="project" value="UniProtKB-EC"/>
</dbReference>
<name>A0ABD3M613_9STRA</name>
<keyword evidence="8 11" id="KW-0456">Lyase</keyword>
<comment type="function">
    <text evidence="1">Catalyzes the decarboxylation of four acetate groups of uroporphyrinogen-III to yield coproporphyrinogen-III.</text>
</comment>
<dbReference type="EMBL" id="JALLBG020000200">
    <property type="protein sequence ID" value="KAL3759393.1"/>
    <property type="molecule type" value="Genomic_DNA"/>
</dbReference>
<proteinExistence type="inferred from homology"/>
<evidence type="ECO:0000256" key="12">
    <source>
        <dbReference type="RuleBase" id="RU004169"/>
    </source>
</evidence>
<feature type="domain" description="Uroporphyrinogen decarboxylase (URO-D)" evidence="16">
    <location>
        <begin position="181"/>
        <end position="197"/>
    </location>
</feature>
<keyword evidence="18" id="KW-1185">Reference proteome</keyword>
<evidence type="ECO:0000259" key="15">
    <source>
        <dbReference type="PROSITE" id="PS00906"/>
    </source>
</evidence>
<dbReference type="GO" id="GO:0009507">
    <property type="term" value="C:chloroplast"/>
    <property type="evidence" value="ECO:0007669"/>
    <property type="project" value="UniProtKB-SubCell"/>
</dbReference>
<evidence type="ECO:0000256" key="14">
    <source>
        <dbReference type="SAM" id="SignalP"/>
    </source>
</evidence>
<dbReference type="HAMAP" id="MF_00218">
    <property type="entry name" value="URO_D"/>
    <property type="match status" value="1"/>
</dbReference>
<dbReference type="PROSITE" id="PS00906">
    <property type="entry name" value="UROD_1"/>
    <property type="match status" value="1"/>
</dbReference>
<comment type="subcellular location">
    <subcellularLocation>
        <location evidence="2">Plastid</location>
        <location evidence="2">Chloroplast</location>
    </subcellularLocation>
</comment>
<dbReference type="Pfam" id="PF01208">
    <property type="entry name" value="URO-D"/>
    <property type="match status" value="1"/>
</dbReference>
<evidence type="ECO:0000256" key="9">
    <source>
        <dbReference type="ARBA" id="ARBA00023244"/>
    </source>
</evidence>
<organism evidence="17 18">
    <name type="scientific">Discostella pseudostelligera</name>
    <dbReference type="NCBI Taxonomy" id="259834"/>
    <lineage>
        <taxon>Eukaryota</taxon>
        <taxon>Sar</taxon>
        <taxon>Stramenopiles</taxon>
        <taxon>Ochrophyta</taxon>
        <taxon>Bacillariophyta</taxon>
        <taxon>Coscinodiscophyceae</taxon>
        <taxon>Thalassiosirophycidae</taxon>
        <taxon>Stephanodiscales</taxon>
        <taxon>Stephanodiscaceae</taxon>
        <taxon>Discostella</taxon>
    </lineage>
</organism>
<keyword evidence="9 11" id="KW-0627">Porphyrin biosynthesis</keyword>
<evidence type="ECO:0000256" key="6">
    <source>
        <dbReference type="ARBA" id="ARBA00012288"/>
    </source>
</evidence>
<dbReference type="AlphaFoldDB" id="A0ABD3M613"/>
<evidence type="ECO:0000256" key="2">
    <source>
        <dbReference type="ARBA" id="ARBA00004229"/>
    </source>
</evidence>
<evidence type="ECO:0000256" key="11">
    <source>
        <dbReference type="RuleBase" id="RU000554"/>
    </source>
</evidence>
<dbReference type="InterPro" id="IPR006361">
    <property type="entry name" value="Uroporphyrinogen_deCO2ase_HemE"/>
</dbReference>
<comment type="catalytic activity">
    <reaction evidence="10 11">
        <text>uroporphyrinogen III + 4 H(+) = coproporphyrinogen III + 4 CO2</text>
        <dbReference type="Rhea" id="RHEA:19865"/>
        <dbReference type="ChEBI" id="CHEBI:15378"/>
        <dbReference type="ChEBI" id="CHEBI:16526"/>
        <dbReference type="ChEBI" id="CHEBI:57308"/>
        <dbReference type="ChEBI" id="CHEBI:57309"/>
        <dbReference type="EC" id="4.1.1.37"/>
    </reaction>
</comment>
<dbReference type="SUPFAM" id="SSF51726">
    <property type="entry name" value="UROD/MetE-like"/>
    <property type="match status" value="1"/>
</dbReference>
<evidence type="ECO:0000313" key="18">
    <source>
        <dbReference type="Proteomes" id="UP001530293"/>
    </source>
</evidence>
<feature type="domain" description="Uroporphyrinogen decarboxylase (URO-D)" evidence="15">
    <location>
        <begin position="62"/>
        <end position="71"/>
    </location>
</feature>
<dbReference type="InterPro" id="IPR038071">
    <property type="entry name" value="UROD/MetE-like_sf"/>
</dbReference>
<sequence length="396" mass="43719">MKFFSATSLLLAASAVPSAHAFSATTSPTTTPHPLTNTDASGQTIDPLLIRAARGEKTERVPVWMMRQAGRHIAEYRELCKKYPTFRERSEIPDVAVEVSLQPWRNYQTDGCILFSDILTPLPGMGVDFDIDEKVGPVVTPMRTYEDVKKMHLIDPSKSAPFVAEALRTLRAEVTPETAVLGFVGCPYTLATYLVEGKTSKEYLEIKKMAFTEPKLLHAILKNLAESIGEYALYQIENGAQLIQIFDSWAGHLSPRDYDEFAAPYQKMILEKIKEKYPTVPTVTYIKHSGALVERMAATGVDVVSLDWTVDMAEGRERIANGRAKAGLSGPGGVQGNLDPAVLFGDFATIKERAEEIMKKAGPVGHVMNLGHGIEAATPEENAAYFIETVRNFRHE</sequence>
<comment type="pathway">
    <text evidence="3 11">Porphyrin-containing compound metabolism; protoporphyrin-IX biosynthesis; coproporphyrinogen-III from 5-aminolevulinate: step 4/4.</text>
</comment>
<evidence type="ECO:0000256" key="3">
    <source>
        <dbReference type="ARBA" id="ARBA00004804"/>
    </source>
</evidence>
<evidence type="ECO:0000256" key="8">
    <source>
        <dbReference type="ARBA" id="ARBA00023239"/>
    </source>
</evidence>
<evidence type="ECO:0000256" key="4">
    <source>
        <dbReference type="ARBA" id="ARBA00009935"/>
    </source>
</evidence>
<reference evidence="17 18" key="1">
    <citation type="submission" date="2024-10" db="EMBL/GenBank/DDBJ databases">
        <title>Updated reference genomes for cyclostephanoid diatoms.</title>
        <authorList>
            <person name="Roberts W.R."/>
            <person name="Alverson A.J."/>
        </authorList>
    </citation>
    <scope>NUCLEOTIDE SEQUENCE [LARGE SCALE GENOMIC DNA]</scope>
    <source>
        <strain evidence="17 18">AJA232-27</strain>
    </source>
</reference>
<gene>
    <name evidence="17" type="ORF">ACHAWU_000692</name>
</gene>
<accession>A0ABD3M613</accession>
<evidence type="ECO:0000256" key="1">
    <source>
        <dbReference type="ARBA" id="ARBA00002448"/>
    </source>
</evidence>
<evidence type="ECO:0000259" key="16">
    <source>
        <dbReference type="PROSITE" id="PS00907"/>
    </source>
</evidence>
<dbReference type="NCBIfam" id="TIGR01464">
    <property type="entry name" value="hemE"/>
    <property type="match status" value="1"/>
</dbReference>
<dbReference type="CDD" id="cd00717">
    <property type="entry name" value="URO-D"/>
    <property type="match status" value="1"/>
</dbReference>
<evidence type="ECO:0000256" key="10">
    <source>
        <dbReference type="ARBA" id="ARBA00048033"/>
    </source>
</evidence>
<keyword evidence="7 11" id="KW-0210">Decarboxylase</keyword>
<feature type="region of interest" description="Disordered" evidence="13">
    <location>
        <begin position="23"/>
        <end position="42"/>
    </location>
</feature>
<feature type="compositionally biased region" description="Low complexity" evidence="13">
    <location>
        <begin position="23"/>
        <end position="38"/>
    </location>
</feature>
<feature type="signal peptide" evidence="14">
    <location>
        <begin position="1"/>
        <end position="21"/>
    </location>
</feature>
<dbReference type="GO" id="GO:0006779">
    <property type="term" value="P:porphyrin-containing compound biosynthetic process"/>
    <property type="evidence" value="ECO:0007669"/>
    <property type="project" value="UniProtKB-KW"/>
</dbReference>
<dbReference type="InterPro" id="IPR000257">
    <property type="entry name" value="Uroporphyrinogen_deCOase"/>
</dbReference>